<reference evidence="16" key="1">
    <citation type="journal article" date="2020" name="bioRxiv">
        <title>A rank-normalized archaeal taxonomy based on genome phylogeny resolves widespread incomplete and uneven classifications.</title>
        <authorList>
            <person name="Rinke C."/>
            <person name="Chuvochina M."/>
            <person name="Mussig A.J."/>
            <person name="Chaumeil P.-A."/>
            <person name="Waite D.W."/>
            <person name="Whitman W.B."/>
            <person name="Parks D.H."/>
            <person name="Hugenholtz P."/>
        </authorList>
    </citation>
    <scope>NUCLEOTIDE SEQUENCE [LARGE SCALE GENOMIC DNA]</scope>
</reference>
<dbReference type="Pfam" id="PF04997">
    <property type="entry name" value="RNA_pol_Rpb1_1"/>
    <property type="match status" value="1"/>
</dbReference>
<evidence type="ECO:0000256" key="10">
    <source>
        <dbReference type="ARBA" id="ARBA00023163"/>
    </source>
</evidence>
<dbReference type="InterPro" id="IPR000722">
    <property type="entry name" value="RNA_pol_asu"/>
</dbReference>
<evidence type="ECO:0000259" key="14">
    <source>
        <dbReference type="SMART" id="SM00663"/>
    </source>
</evidence>
<dbReference type="Gene3D" id="6.10.250.2940">
    <property type="match status" value="1"/>
</dbReference>
<keyword evidence="8" id="KW-0460">Magnesium</keyword>
<dbReference type="Proteomes" id="UP000577419">
    <property type="component" value="Unassembled WGS sequence"/>
</dbReference>
<dbReference type="Gene3D" id="1.10.274.100">
    <property type="entry name" value="RNA polymerase Rpb1, domain 3"/>
    <property type="match status" value="1"/>
</dbReference>
<evidence type="ECO:0000313" key="15">
    <source>
        <dbReference type="EMBL" id="HIH08311.1"/>
    </source>
</evidence>
<dbReference type="PANTHER" id="PTHR19376:SF32">
    <property type="entry name" value="DNA-DIRECTED RNA POLYMERASE III SUBUNIT RPC1"/>
    <property type="match status" value="1"/>
</dbReference>
<keyword evidence="7" id="KW-0862">Zinc</keyword>
<dbReference type="EC" id="2.7.7.6" evidence="13"/>
<dbReference type="InterPro" id="IPR007083">
    <property type="entry name" value="RNA_pol_Rpb1_4"/>
</dbReference>
<dbReference type="Pfam" id="PF00623">
    <property type="entry name" value="RNA_pol_Rpb1_2"/>
    <property type="match status" value="1"/>
</dbReference>
<dbReference type="InterPro" id="IPR045867">
    <property type="entry name" value="DNA-dir_RpoC_beta_prime"/>
</dbReference>
<feature type="domain" description="RNA polymerase N-terminal" evidence="14">
    <location>
        <begin position="194"/>
        <end position="493"/>
    </location>
</feature>
<evidence type="ECO:0000256" key="4">
    <source>
        <dbReference type="ARBA" id="ARBA00022679"/>
    </source>
</evidence>
<evidence type="ECO:0000313" key="16">
    <source>
        <dbReference type="Proteomes" id="UP000577419"/>
    </source>
</evidence>
<keyword evidence="3" id="KW-0963">Cytoplasm</keyword>
<comment type="function">
    <text evidence="13">DNA-dependent RNA polymerase catalyzes the transcription of DNA into RNA using the four ribonucleoside triphosphates as substrates.</text>
</comment>
<evidence type="ECO:0000256" key="12">
    <source>
        <dbReference type="ARBA" id="ARBA00053389"/>
    </source>
</evidence>
<keyword evidence="4 13" id="KW-0808">Transferase</keyword>
<dbReference type="Pfam" id="PF04983">
    <property type="entry name" value="RNA_pol_Rpb1_3"/>
    <property type="match status" value="1"/>
</dbReference>
<organism evidence="15 16">
    <name type="scientific">Candidatus Iainarchaeum sp</name>
    <dbReference type="NCBI Taxonomy" id="3101447"/>
    <lineage>
        <taxon>Archaea</taxon>
        <taxon>Candidatus Iainarchaeota</taxon>
        <taxon>Candidatus Iainarchaeia</taxon>
        <taxon>Candidatus Iainarchaeales</taxon>
        <taxon>Candidatus Iainarchaeaceae</taxon>
        <taxon>Candidatus Iainarchaeum</taxon>
    </lineage>
</organism>
<dbReference type="Gene3D" id="1.10.132.30">
    <property type="match status" value="1"/>
</dbReference>
<comment type="similarity">
    <text evidence="1 13">Belongs to the RNA polymerase beta' chain family.</text>
</comment>
<keyword evidence="9" id="KW-0238">DNA-binding</keyword>
<accession>A0A7J4IS17</accession>
<dbReference type="InterPro" id="IPR007080">
    <property type="entry name" value="RNA_pol_Rpb1_1"/>
</dbReference>
<dbReference type="Gene3D" id="4.10.860.120">
    <property type="entry name" value="RNA polymerase II, clamp domain"/>
    <property type="match status" value="2"/>
</dbReference>
<evidence type="ECO:0000256" key="2">
    <source>
        <dbReference type="ARBA" id="ARBA00022478"/>
    </source>
</evidence>
<evidence type="ECO:0000256" key="8">
    <source>
        <dbReference type="ARBA" id="ARBA00022842"/>
    </source>
</evidence>
<evidence type="ECO:0000256" key="5">
    <source>
        <dbReference type="ARBA" id="ARBA00022695"/>
    </source>
</evidence>
<sequence length="872" mass="98591">MLRKKLLAIEFRVLGPNDIRKMSALEIKNPETYDKDGFPMESGLMDPHLGVINPGLRCKTCGQRMKNCPGHFGHLELIRPVVHSEFSKKLEMLMHATCMACGRIALPEEKISELRAYIGQEDIDIEKKIVSKTKKVKKCPHCGAERGTILLDKPTNFFLEKERIYPTQIREWVEKIPNSDLLFFGYDQNRLRPEWFVLTVMQVPPITIRPSITLETGIKSEDDLTHKLVDIIRINLRLKDNIEAGAPQLIIEDLWDLLQYHATTYFNNNTAGVPSAKHRNGRALRTIVQRLQGKKGRFRYNLTGKRVNFAARSIITPDSNISINEVGVPEQVAETLTVPEFVTEFNLKDITQLIKDGKAAYVFRPNGMRKKITDENKEDLLKELGPGFRVERALQNGDIVLFNRQPSLHRLSMLAHRVKILPGKTFRLNPVVCKPYNADFDGDEMNLHVPQTPEGIAEARELMLVEKQVISPRHGGPVIILDEDGVSGAFILTLKTTKFPRETAMRYFHIIGIEEIPKPDVGKDHYSGRLIFSQLLPKDLNLEYKTRAYTLLEKINPSDKDLRKKIEDYAVVKIKDGQLVSGVIDDKSLGEVKGTLVKVLAREYGPEAITNFYDKLCRIAEDVVSVLGMTVSLDEYETSDAVGRVREKAVKEEIDEAEELIKQFRKGTLEHIPGRTLEESFELNMMRLGARIKDKVEKQIMQEKVGEIFGETPRYNTTAMILSGSRGSSMNLTNISGLWGQASVREGRPRKGFKDRLIAVNKKKDVGVIAGGFIEHNFMQGMNALEYFYHAMGGRQGEVDTGVSTKVSGYLYRRLANSLKDLVVNNDSTVRTASKDIIQFIYGEDGVFPDKVSNGKTLDVAREVAKLKASRK</sequence>
<dbReference type="Pfam" id="PF04998">
    <property type="entry name" value="RNA_pol_Rpb1_5"/>
    <property type="match status" value="1"/>
</dbReference>
<dbReference type="InterPro" id="IPR038120">
    <property type="entry name" value="Rpb1_funnel_sf"/>
</dbReference>
<comment type="function">
    <text evidence="12">DNA-dependent RNA polymerase (RNAP) catalyzes the transcription of DNA into RNA using the four ribonucleoside triphosphates as substrates. Forms the clamp head domain.</text>
</comment>
<gene>
    <name evidence="15" type="ORF">HA237_03000</name>
</gene>
<evidence type="ECO:0000256" key="13">
    <source>
        <dbReference type="RuleBase" id="RU004279"/>
    </source>
</evidence>
<dbReference type="GO" id="GO:0006351">
    <property type="term" value="P:DNA-templated transcription"/>
    <property type="evidence" value="ECO:0007669"/>
    <property type="project" value="InterPro"/>
</dbReference>
<dbReference type="NCBIfam" id="TIGR02390">
    <property type="entry name" value="RNA_pol_rpoA1"/>
    <property type="match status" value="1"/>
</dbReference>
<dbReference type="EMBL" id="DUFG01000017">
    <property type="protein sequence ID" value="HIH08311.1"/>
    <property type="molecule type" value="Genomic_DNA"/>
</dbReference>
<dbReference type="SMART" id="SM00663">
    <property type="entry name" value="RPOLA_N"/>
    <property type="match status" value="1"/>
</dbReference>
<evidence type="ECO:0000256" key="6">
    <source>
        <dbReference type="ARBA" id="ARBA00022723"/>
    </source>
</evidence>
<dbReference type="PANTHER" id="PTHR19376">
    <property type="entry name" value="DNA-DIRECTED RNA POLYMERASE"/>
    <property type="match status" value="1"/>
</dbReference>
<keyword evidence="5 13" id="KW-0548">Nucleotidyltransferase</keyword>
<dbReference type="InterPro" id="IPR042102">
    <property type="entry name" value="RNA_pol_Rpb1_3_sf"/>
</dbReference>
<proteinExistence type="inferred from homology"/>
<evidence type="ECO:0000256" key="3">
    <source>
        <dbReference type="ARBA" id="ARBA00022490"/>
    </source>
</evidence>
<dbReference type="GO" id="GO:0008270">
    <property type="term" value="F:zinc ion binding"/>
    <property type="evidence" value="ECO:0007669"/>
    <property type="project" value="InterPro"/>
</dbReference>
<evidence type="ECO:0000256" key="7">
    <source>
        <dbReference type="ARBA" id="ARBA00022833"/>
    </source>
</evidence>
<dbReference type="InterPro" id="IPR012758">
    <property type="entry name" value="RPO1N"/>
</dbReference>
<comment type="catalytic activity">
    <reaction evidence="11 13">
        <text>RNA(n) + a ribonucleoside 5'-triphosphate = RNA(n+1) + diphosphate</text>
        <dbReference type="Rhea" id="RHEA:21248"/>
        <dbReference type="Rhea" id="RHEA-COMP:14527"/>
        <dbReference type="Rhea" id="RHEA-COMP:17342"/>
        <dbReference type="ChEBI" id="CHEBI:33019"/>
        <dbReference type="ChEBI" id="CHEBI:61557"/>
        <dbReference type="ChEBI" id="CHEBI:140395"/>
        <dbReference type="EC" id="2.7.7.6"/>
    </reaction>
</comment>
<dbReference type="Gene3D" id="2.40.40.20">
    <property type="match status" value="1"/>
</dbReference>
<dbReference type="GO" id="GO:0003677">
    <property type="term" value="F:DNA binding"/>
    <property type="evidence" value="ECO:0007669"/>
    <property type="project" value="UniProtKB-KW"/>
</dbReference>
<evidence type="ECO:0000256" key="9">
    <source>
        <dbReference type="ARBA" id="ARBA00023125"/>
    </source>
</evidence>
<dbReference type="Gene3D" id="3.30.1490.180">
    <property type="entry name" value="RNA polymerase ii"/>
    <property type="match status" value="1"/>
</dbReference>
<evidence type="ECO:0000256" key="11">
    <source>
        <dbReference type="ARBA" id="ARBA00048552"/>
    </source>
</evidence>
<keyword evidence="6" id="KW-0479">Metal-binding</keyword>
<keyword evidence="10 13" id="KW-0804">Transcription</keyword>
<dbReference type="InterPro" id="IPR006592">
    <property type="entry name" value="RNA_pol_N"/>
</dbReference>
<keyword evidence="2 13" id="KW-0240">DNA-directed RNA polymerase</keyword>
<dbReference type="InterPro" id="IPR044893">
    <property type="entry name" value="RNA_pol_Rpb1_clamp_domain"/>
</dbReference>
<dbReference type="GO" id="GO:0000428">
    <property type="term" value="C:DNA-directed RNA polymerase complex"/>
    <property type="evidence" value="ECO:0007669"/>
    <property type="project" value="UniProtKB-KW"/>
</dbReference>
<name>A0A7J4IS17_9ARCH</name>
<dbReference type="FunFam" id="2.40.40.20:FF:000019">
    <property type="entry name" value="DNA-directed RNA polymerase II subunit RPB1"/>
    <property type="match status" value="1"/>
</dbReference>
<dbReference type="NCBIfam" id="NF006336">
    <property type="entry name" value="PRK08566.1"/>
    <property type="match status" value="1"/>
</dbReference>
<evidence type="ECO:0000256" key="1">
    <source>
        <dbReference type="ARBA" id="ARBA00006460"/>
    </source>
</evidence>
<dbReference type="SUPFAM" id="SSF64484">
    <property type="entry name" value="beta and beta-prime subunits of DNA dependent RNA-polymerase"/>
    <property type="match status" value="1"/>
</dbReference>
<dbReference type="InterPro" id="IPR007081">
    <property type="entry name" value="RNA_pol_Rpb1_5"/>
</dbReference>
<dbReference type="AlphaFoldDB" id="A0A7J4IS17"/>
<dbReference type="GO" id="GO:0003899">
    <property type="term" value="F:DNA-directed RNA polymerase activity"/>
    <property type="evidence" value="ECO:0007669"/>
    <property type="project" value="UniProtKB-EC"/>
</dbReference>
<comment type="caution">
    <text evidence="15">The sequence shown here is derived from an EMBL/GenBank/DDBJ whole genome shotgun (WGS) entry which is preliminary data.</text>
</comment>
<dbReference type="Gene3D" id="6.20.50.80">
    <property type="match status" value="1"/>
</dbReference>
<protein>
    <recommendedName>
        <fullName evidence="13">DNA-directed RNA polymerase subunit</fullName>
        <ecNumber evidence="13">2.7.7.6</ecNumber>
    </recommendedName>
</protein>
<dbReference type="InterPro" id="IPR007066">
    <property type="entry name" value="RNA_pol_Rpb1_3"/>
</dbReference>
<dbReference type="Pfam" id="PF05000">
    <property type="entry name" value="RNA_pol_Rpb1_4"/>
    <property type="match status" value="1"/>
</dbReference>